<organism evidence="3 4">
    <name type="scientific">Segatella cerevisiae</name>
    <dbReference type="NCBI Taxonomy" id="2053716"/>
    <lineage>
        <taxon>Bacteria</taxon>
        <taxon>Pseudomonadati</taxon>
        <taxon>Bacteroidota</taxon>
        <taxon>Bacteroidia</taxon>
        <taxon>Bacteroidales</taxon>
        <taxon>Prevotellaceae</taxon>
        <taxon>Segatella</taxon>
    </lineage>
</organism>
<dbReference type="PANTHER" id="PTHR30373">
    <property type="entry name" value="UPF0603 PROTEIN YGCG"/>
    <property type="match status" value="1"/>
</dbReference>
<proteinExistence type="predicted"/>
<comment type="caution">
    <text evidence="3">The sequence shown here is derived from an EMBL/GenBank/DDBJ whole genome shotgun (WGS) entry which is preliminary data.</text>
</comment>
<keyword evidence="1" id="KW-1133">Transmembrane helix</keyword>
<dbReference type="RefSeq" id="WP_252760496.1">
    <property type="nucleotide sequence ID" value="NZ_JAMXLY010000012.1"/>
</dbReference>
<protein>
    <submittedName>
        <fullName evidence="3">TPM domain-containing protein</fullName>
    </submittedName>
</protein>
<reference evidence="3 4" key="1">
    <citation type="submission" date="2022-06" db="EMBL/GenBank/DDBJ databases">
        <title>A taxonomic note on the genus Prevotella: Description of four novel genera and emended description of the genera Hallella and Xylanibacter.</title>
        <authorList>
            <person name="Hitch T.C.A."/>
        </authorList>
    </citation>
    <scope>NUCLEOTIDE SEQUENCE [LARGE SCALE GENOMIC DNA]</scope>
    <source>
        <strain evidence="3 4">DSM 100619</strain>
    </source>
</reference>
<accession>A0ABT1BVN7</accession>
<dbReference type="Pfam" id="PF04536">
    <property type="entry name" value="TPM_phosphatase"/>
    <property type="match status" value="1"/>
</dbReference>
<dbReference type="PANTHER" id="PTHR30373:SF2">
    <property type="entry name" value="UPF0603 PROTEIN YGCG"/>
    <property type="match status" value="1"/>
</dbReference>
<feature type="domain" description="TPM" evidence="2">
    <location>
        <begin position="43"/>
        <end position="165"/>
    </location>
</feature>
<dbReference type="EMBL" id="JAMXLY010000012">
    <property type="protein sequence ID" value="MCO6025134.1"/>
    <property type="molecule type" value="Genomic_DNA"/>
</dbReference>
<sequence>MNNRLFRLSLILFLALTPYYIYGKVWSADQIPMVHLQDRTKYVCDPDGVLDPETKSESDKLLYNLQHQCGIQTVFIIANRIKDGDAFRMAQDVGNANGVGDKKNRRGLVIVVSVQDHQYFIAPGKGLEADLTDVECYDIGRACIVKNMKQERPDSAVLSTCKAIYSKFKTGKTGLENVDEGEVNSGGDILVMIFLIVLFFGYPGFLLIMWLLAQFGIISPDNRFLRHHKNHNDRHDGPPPFFFGGGGGFFDGGDSPGGGSFGGGSFGGGGSGGSW</sequence>
<keyword evidence="4" id="KW-1185">Reference proteome</keyword>
<dbReference type="InterPro" id="IPR007621">
    <property type="entry name" value="TPM_dom"/>
</dbReference>
<evidence type="ECO:0000259" key="2">
    <source>
        <dbReference type="Pfam" id="PF04536"/>
    </source>
</evidence>
<evidence type="ECO:0000256" key="1">
    <source>
        <dbReference type="SAM" id="Phobius"/>
    </source>
</evidence>
<name>A0ABT1BVN7_9BACT</name>
<keyword evidence="1" id="KW-0812">Transmembrane</keyword>
<evidence type="ECO:0000313" key="3">
    <source>
        <dbReference type="EMBL" id="MCO6025134.1"/>
    </source>
</evidence>
<evidence type="ECO:0000313" key="4">
    <source>
        <dbReference type="Proteomes" id="UP001204015"/>
    </source>
</evidence>
<gene>
    <name evidence="3" type="ORF">NG821_04655</name>
</gene>
<dbReference type="Proteomes" id="UP001204015">
    <property type="component" value="Unassembled WGS sequence"/>
</dbReference>
<keyword evidence="1" id="KW-0472">Membrane</keyword>
<dbReference type="Gene3D" id="3.10.310.50">
    <property type="match status" value="1"/>
</dbReference>
<feature type="transmembrane region" description="Helical" evidence="1">
    <location>
        <begin position="189"/>
        <end position="213"/>
    </location>
</feature>